<proteinExistence type="predicted"/>
<protein>
    <recommendedName>
        <fullName evidence="4">BTB domain-containing protein</fullName>
    </recommendedName>
</protein>
<evidence type="ECO:0008006" key="4">
    <source>
        <dbReference type="Google" id="ProtNLM"/>
    </source>
</evidence>
<evidence type="ECO:0000256" key="1">
    <source>
        <dbReference type="SAM" id="MobiDB-lite"/>
    </source>
</evidence>
<evidence type="ECO:0000313" key="2">
    <source>
        <dbReference type="EMBL" id="KAK1724760.1"/>
    </source>
</evidence>
<dbReference type="Gene3D" id="3.30.710.10">
    <property type="entry name" value="Potassium Channel Kv1.1, Chain A"/>
    <property type="match status" value="1"/>
</dbReference>
<feature type="region of interest" description="Disordered" evidence="1">
    <location>
        <begin position="222"/>
        <end position="265"/>
    </location>
</feature>
<sequence>MAGVDLSSLFNSSKWSDLTIEASGKVFRGHRCVVFSQCDEWRKLPLVNGRLVLTGGYTTMAILKYMYTGAYKPFSIPCVNTKIPERLQVNAEGPTHELDCSDHGMFLTVCVLVRARTYNMAKLYDQAKTALLTIAPNHTDHADFLDTVHYILDNFRNEEGLQVALRMIMPQYETNAGLRSRLKDLLLIHPHLACALLEHTTEELRLIKREKSLTQLMSKIEPGENFGVDSPQSTPPRTVRVTSAKRKGDDGEMPEIKRLRESIEE</sequence>
<reference evidence="2" key="1">
    <citation type="submission" date="2021-12" db="EMBL/GenBank/DDBJ databases">
        <title>Comparative genomics, transcriptomics and evolutionary studies reveal genomic signatures of adaptation to plant cell wall in hemibiotrophic fungi.</title>
        <authorList>
            <consortium name="DOE Joint Genome Institute"/>
            <person name="Baroncelli R."/>
            <person name="Diaz J.F."/>
            <person name="Benocci T."/>
            <person name="Peng M."/>
            <person name="Battaglia E."/>
            <person name="Haridas S."/>
            <person name="Andreopoulos W."/>
            <person name="Labutti K."/>
            <person name="Pangilinan J."/>
            <person name="Floch G.L."/>
            <person name="Makela M.R."/>
            <person name="Henrissat B."/>
            <person name="Grigoriev I.V."/>
            <person name="Crouch J.A."/>
            <person name="De Vries R.P."/>
            <person name="Sukno S.A."/>
            <person name="Thon M.R."/>
        </authorList>
    </citation>
    <scope>NUCLEOTIDE SEQUENCE</scope>
    <source>
        <strain evidence="2">CBS 112980</strain>
    </source>
</reference>
<dbReference type="Proteomes" id="UP001244207">
    <property type="component" value="Unassembled WGS sequence"/>
</dbReference>
<dbReference type="GeneID" id="85398082"/>
<accession>A0AAD8UMM8</accession>
<gene>
    <name evidence="2" type="ORF">BDZ83DRAFT_752336</name>
</gene>
<comment type="caution">
    <text evidence="2">The sequence shown here is derived from an EMBL/GenBank/DDBJ whole genome shotgun (WGS) entry which is preliminary data.</text>
</comment>
<keyword evidence="3" id="KW-1185">Reference proteome</keyword>
<dbReference type="EMBL" id="JAHMHS010000048">
    <property type="protein sequence ID" value="KAK1724760.1"/>
    <property type="molecule type" value="Genomic_DNA"/>
</dbReference>
<dbReference type="InterPro" id="IPR011333">
    <property type="entry name" value="SKP1/BTB/POZ_sf"/>
</dbReference>
<evidence type="ECO:0000313" key="3">
    <source>
        <dbReference type="Proteomes" id="UP001244207"/>
    </source>
</evidence>
<dbReference type="AlphaFoldDB" id="A0AAD8UMM8"/>
<organism evidence="2 3">
    <name type="scientific">Glomerella acutata</name>
    <name type="common">Colletotrichum acutatum</name>
    <dbReference type="NCBI Taxonomy" id="27357"/>
    <lineage>
        <taxon>Eukaryota</taxon>
        <taxon>Fungi</taxon>
        <taxon>Dikarya</taxon>
        <taxon>Ascomycota</taxon>
        <taxon>Pezizomycotina</taxon>
        <taxon>Sordariomycetes</taxon>
        <taxon>Hypocreomycetidae</taxon>
        <taxon>Glomerellales</taxon>
        <taxon>Glomerellaceae</taxon>
        <taxon>Colletotrichum</taxon>
        <taxon>Colletotrichum acutatum species complex</taxon>
    </lineage>
</organism>
<feature type="compositionally biased region" description="Basic and acidic residues" evidence="1">
    <location>
        <begin position="246"/>
        <end position="265"/>
    </location>
</feature>
<name>A0AAD8UMM8_GLOAC</name>
<dbReference type="SUPFAM" id="SSF54695">
    <property type="entry name" value="POZ domain"/>
    <property type="match status" value="1"/>
</dbReference>
<dbReference type="RefSeq" id="XP_060364815.1">
    <property type="nucleotide sequence ID" value="XM_060514184.1"/>
</dbReference>